<evidence type="ECO:0000313" key="2">
    <source>
        <dbReference type="Proteomes" id="UP000005808"/>
    </source>
</evidence>
<evidence type="ECO:0008006" key="3">
    <source>
        <dbReference type="Google" id="ProtNLM"/>
    </source>
</evidence>
<protein>
    <recommendedName>
        <fullName evidence="3">Phenol degradation protein meta</fullName>
    </recommendedName>
</protein>
<accession>H1S8L7</accession>
<dbReference type="OrthoDB" id="8639774at2"/>
<dbReference type="PATRIC" id="fig|1127483.3.peg.4336"/>
<reference evidence="1 2" key="1">
    <citation type="journal article" date="2012" name="J. Bacteriol.">
        <title>De Novo Genome Project of Cupriavidus basilensis OR16.</title>
        <authorList>
            <person name="Cserhati M."/>
            <person name="Kriszt B."/>
            <person name="Szoboszlay S."/>
            <person name="Toth A."/>
            <person name="Szabo I."/>
            <person name="Tancsics A."/>
            <person name="Nagy I."/>
            <person name="Horvath B."/>
            <person name="Nagy I."/>
            <person name="Kukolya J."/>
        </authorList>
    </citation>
    <scope>NUCLEOTIDE SEQUENCE [LARGE SCALE GENOMIC DNA]</scope>
    <source>
        <strain evidence="1 2">OR16</strain>
    </source>
</reference>
<dbReference type="EMBL" id="AHJE01000053">
    <property type="protein sequence ID" value="EHP41059.1"/>
    <property type="molecule type" value="Genomic_DNA"/>
</dbReference>
<comment type="caution">
    <text evidence="1">The sequence shown here is derived from an EMBL/GenBank/DDBJ whole genome shotgun (WGS) entry which is preliminary data.</text>
</comment>
<gene>
    <name evidence="1" type="ORF">OR16_21693</name>
</gene>
<dbReference type="InterPro" id="IPR025737">
    <property type="entry name" value="FApF"/>
</dbReference>
<sequence>MNLGNTSFLDGVAGPGFLFEVGSSYYHATTIKDDAGNAAPGGPRIEVAAIVPHIAYISPNFTLLGGHVGGEILLPLVYANLKVGPGLEDSNFAAGDVQFSPFLVQWTGQTLFGMPFFQRFDLLFSAPTGQYNRNALANAGSHAWTIAPYYAFTLMPTDKFEISARLNYQWNGKNTKPSPALNADSVQAGDALSLNLSGSYAVSKHWRIGIAGYALQQLSEDRIDGKYQSDSKERLFGAGPGVLYQGSSYQILLNAYKEWGARNRPEGSKIVLRYLLPF</sequence>
<dbReference type="AlphaFoldDB" id="H1S8L7"/>
<evidence type="ECO:0000313" key="1">
    <source>
        <dbReference type="EMBL" id="EHP41059.1"/>
    </source>
</evidence>
<name>H1S8L7_9BURK</name>
<organism evidence="1 2">
    <name type="scientific">Cupriavidus basilensis OR16</name>
    <dbReference type="NCBI Taxonomy" id="1127483"/>
    <lineage>
        <taxon>Bacteria</taxon>
        <taxon>Pseudomonadati</taxon>
        <taxon>Pseudomonadota</taxon>
        <taxon>Betaproteobacteria</taxon>
        <taxon>Burkholderiales</taxon>
        <taxon>Burkholderiaceae</taxon>
        <taxon>Cupriavidus</taxon>
    </lineage>
</organism>
<proteinExistence type="predicted"/>
<dbReference type="Proteomes" id="UP000005808">
    <property type="component" value="Unassembled WGS sequence"/>
</dbReference>
<dbReference type="Pfam" id="PF13557">
    <property type="entry name" value="Phenol_MetA_deg"/>
    <property type="match status" value="1"/>
</dbReference>